<dbReference type="AlphaFoldDB" id="E5A368"/>
<evidence type="ECO:0000256" key="1">
    <source>
        <dbReference type="SAM" id="SignalP"/>
    </source>
</evidence>
<dbReference type="RefSeq" id="XP_003841560.1">
    <property type="nucleotide sequence ID" value="XM_003841512.1"/>
</dbReference>
<dbReference type="SMART" id="SM00849">
    <property type="entry name" value="Lactamase_B"/>
    <property type="match status" value="1"/>
</dbReference>
<organism evidence="4">
    <name type="scientific">Leptosphaeria maculans (strain JN3 / isolate v23.1.3 / race Av1-4-5-6-7-8)</name>
    <name type="common">Blackleg fungus</name>
    <name type="synonym">Phoma lingam</name>
    <dbReference type="NCBI Taxonomy" id="985895"/>
    <lineage>
        <taxon>Eukaryota</taxon>
        <taxon>Fungi</taxon>
        <taxon>Dikarya</taxon>
        <taxon>Ascomycota</taxon>
        <taxon>Pezizomycotina</taxon>
        <taxon>Dothideomycetes</taxon>
        <taxon>Pleosporomycetidae</taxon>
        <taxon>Pleosporales</taxon>
        <taxon>Pleosporineae</taxon>
        <taxon>Leptosphaeriaceae</taxon>
        <taxon>Plenodomus</taxon>
        <taxon>Plenodomus lingam/Leptosphaeria maculans species complex</taxon>
    </lineage>
</organism>
<reference evidence="4" key="1">
    <citation type="journal article" date="2011" name="Nat. Commun.">
        <title>Effector diversification within compartments of the Leptosphaeria maculans genome affected by Repeat-Induced Point mutations.</title>
        <authorList>
            <person name="Rouxel T."/>
            <person name="Grandaubert J."/>
            <person name="Hane J.K."/>
            <person name="Hoede C."/>
            <person name="van de Wouw A.P."/>
            <person name="Couloux A."/>
            <person name="Dominguez V."/>
            <person name="Anthouard V."/>
            <person name="Bally P."/>
            <person name="Bourras S."/>
            <person name="Cozijnsen A.J."/>
            <person name="Ciuffetti L.M."/>
            <person name="Degrave A."/>
            <person name="Dilmaghani A."/>
            <person name="Duret L."/>
            <person name="Fudal I."/>
            <person name="Goodwin S.B."/>
            <person name="Gout L."/>
            <person name="Glaser N."/>
            <person name="Linglin J."/>
            <person name="Kema G.H.J."/>
            <person name="Lapalu N."/>
            <person name="Lawrence C.B."/>
            <person name="May K."/>
            <person name="Meyer M."/>
            <person name="Ollivier B."/>
            <person name="Poulain J."/>
            <person name="Schoch C.L."/>
            <person name="Simon A."/>
            <person name="Spatafora J.W."/>
            <person name="Stachowiak A."/>
            <person name="Turgeon B.G."/>
            <person name="Tyler B.M."/>
            <person name="Vincent D."/>
            <person name="Weissenbach J."/>
            <person name="Amselem J."/>
            <person name="Quesneville H."/>
            <person name="Oliver R.P."/>
            <person name="Wincker P."/>
            <person name="Balesdent M.-H."/>
            <person name="Howlett B.J."/>
        </authorList>
    </citation>
    <scope>NUCLEOTIDE SEQUENCE [LARGE SCALE GENOMIC DNA]</scope>
    <source>
        <strain evidence="4">JN3 / isolate v23.1.3 / race Av1-4-5-6-7-8</strain>
    </source>
</reference>
<dbReference type="HOGENOM" id="CLU_025636_1_0_1"/>
<proteinExistence type="predicted"/>
<evidence type="ECO:0000313" key="3">
    <source>
        <dbReference type="EMBL" id="CBX98081.1"/>
    </source>
</evidence>
<dbReference type="OrthoDB" id="3481168at2759"/>
<gene>
    <name evidence="3" type="ORF">LEMA_P094900.1</name>
</gene>
<keyword evidence="1" id="KW-0732">Signal</keyword>
<protein>
    <recommendedName>
        <fullName evidence="2">Metallo-beta-lactamase domain-containing protein</fullName>
    </recommendedName>
</protein>
<dbReference type="SUPFAM" id="SSF56281">
    <property type="entry name" value="Metallo-hydrolase/oxidoreductase"/>
    <property type="match status" value="1"/>
</dbReference>
<dbReference type="InterPro" id="IPR036866">
    <property type="entry name" value="RibonucZ/Hydroxyglut_hydro"/>
</dbReference>
<dbReference type="Pfam" id="PF00753">
    <property type="entry name" value="Lactamase_B"/>
    <property type="match status" value="1"/>
</dbReference>
<accession>E5A368</accession>
<dbReference type="eggNOG" id="ENOG502SX07">
    <property type="taxonomic scope" value="Eukaryota"/>
</dbReference>
<dbReference type="Proteomes" id="UP000002668">
    <property type="component" value="Genome"/>
</dbReference>
<name>E5A368_LEPMJ</name>
<dbReference type="GeneID" id="13286617"/>
<dbReference type="InParanoid" id="E5A368"/>
<dbReference type="OMA" id="THNDHNE"/>
<feature type="domain" description="Metallo-beta-lactamase" evidence="2">
    <location>
        <begin position="344"/>
        <end position="518"/>
    </location>
</feature>
<evidence type="ECO:0000259" key="2">
    <source>
        <dbReference type="SMART" id="SM00849"/>
    </source>
</evidence>
<evidence type="ECO:0000313" key="4">
    <source>
        <dbReference type="Proteomes" id="UP000002668"/>
    </source>
</evidence>
<dbReference type="InterPro" id="IPR001279">
    <property type="entry name" value="Metallo-B-lactamas"/>
</dbReference>
<dbReference type="EMBL" id="FP929133">
    <property type="protein sequence ID" value="CBX98081.1"/>
    <property type="molecule type" value="Genomic_DNA"/>
</dbReference>
<dbReference type="Gene3D" id="3.60.15.10">
    <property type="entry name" value="Ribonuclease Z/Hydroxyacylglutathione hydrolase-like"/>
    <property type="match status" value="1"/>
</dbReference>
<feature type="signal peptide" evidence="1">
    <location>
        <begin position="1"/>
        <end position="21"/>
    </location>
</feature>
<sequence>MFITRAFSALLVASLPLSSLALDTGRPEIPADLLERSLAAIGIKSDTVVRNVRISGNHFRTKSIMVTISLDSMDQSVVTRGSQTLTFSYEEPGLKQRIDKLATFGTVWFFARPTLQPMDYSLVVRDGDEGFAAVTRGSYAIFDPDAPPEGYLDGYLAAYIISNSRKYDPFLLRTISQNNHYSLRHEEVEEGLMLPAVFDHTFNMSVLINPTTYLPFAIRTWEDHPFFGPSTKDLRVSDYTSVDGLMIPRRFKTKYNNKRLINDFLANEVSIDVNLGPTFFNVNGERKETHIPVVDPSQTALIGEQYDNYLWFGRFNSTVDDFDVQQPFPDMPGVWILRLPGVASYRQIVLETETHAIVLDAPPEPASILREWIRIHLGKPVGQVFPTHHHHDHAFGARHFVEHGASIIAPKMATSYYAGIPGVTFNTYDHDTPYVIETDTYRASFIHVEGSVHATDMSVAVIMPPCPNANSTVVVFDADHVTQSQWAGTHNDHNEIAQLIASMSKHRVAKSATFVSVHGQMSTMDAIYESYGYLYPEYTALDFTHGSGKCANTSSTQASSSYSSLLRWEAMLSEEL</sequence>
<feature type="chain" id="PRO_5003195068" description="Metallo-beta-lactamase domain-containing protein" evidence="1">
    <location>
        <begin position="22"/>
        <end position="576"/>
    </location>
</feature>
<keyword evidence="4" id="KW-1185">Reference proteome</keyword>
<dbReference type="VEuPathDB" id="FungiDB:LEMA_P094900.1"/>